<evidence type="ECO:0000256" key="1">
    <source>
        <dbReference type="SAM" id="MobiDB-lite"/>
    </source>
</evidence>
<feature type="compositionally biased region" description="Polar residues" evidence="1">
    <location>
        <begin position="147"/>
        <end position="158"/>
    </location>
</feature>
<dbReference type="VEuPathDB" id="FungiDB:GMDG_06737"/>
<feature type="region of interest" description="Disordered" evidence="1">
    <location>
        <begin position="1"/>
        <end position="25"/>
    </location>
</feature>
<sequence>MSTPAQPTPGDNYASPSHDFINHGHGEFDLDQAAMLQDMARSSTAGEGDVHMYAYDHGEGMRGFDGSEKEQEGANSAAAAFPDPAQILDGYNKEHTRDRRSNGGSSVNESGREVTEYIDYTQPSAPLHEHDDVDPVTLLEALANFDTTPMNTRANARTGSHDGQRHDSQSHQFSNDHFASLLQAAETAGQSQENDNIRMDSRKRNRKAQIASRWGGPPGSATHFRPPIPRTHREKRKQSPNAAQLPEPAPASGFIKPGTRRKKTKEIDPDQLAREHAIWGSASESDNDADDGRETHRSGPQVSTSDARAAGVHSAAALFRRPTPASKKYTRPPMSKLFTSLELTPEQFLYLQAAAKMYMLDPAHGERAGCVGNKARADTDLVKLKLFGCVEAFLEDEGWGERCWGPDAGRGAHESRRLRWPEGKHKIITLVTPLMRRMVTNERQRLYANETRKATGGKKARETGEGVDEQREKVLVDIDPKLGDYHYTLDPTLRSPAAVAASTMPPAAKPEKAEMVYRVVVVERGAPGRVLHSTTLPQEKCPVFSSLMQHVRSVLAKPLNGGGEGEKGAMYILPTVKALLPMGLVEVGTVDEWEEACRTVEGEAWMEGIVRVVVEVEKAGE</sequence>
<organism evidence="2">
    <name type="scientific">Pseudogymnoascus destructans</name>
    <dbReference type="NCBI Taxonomy" id="655981"/>
    <lineage>
        <taxon>Eukaryota</taxon>
        <taxon>Fungi</taxon>
        <taxon>Dikarya</taxon>
        <taxon>Ascomycota</taxon>
        <taxon>Pezizomycotina</taxon>
        <taxon>Leotiomycetes</taxon>
        <taxon>Thelebolales</taxon>
        <taxon>Thelebolaceae</taxon>
        <taxon>Pseudogymnoascus</taxon>
    </lineage>
</organism>
<feature type="compositionally biased region" description="Basic and acidic residues" evidence="1">
    <location>
        <begin position="159"/>
        <end position="169"/>
    </location>
</feature>
<dbReference type="Proteomes" id="UP000077154">
    <property type="component" value="Unassembled WGS sequence"/>
</dbReference>
<dbReference type="RefSeq" id="XP_024320557.1">
    <property type="nucleotide sequence ID" value="XM_024471676.1"/>
</dbReference>
<feature type="compositionally biased region" description="Low complexity" evidence="1">
    <location>
        <begin position="74"/>
        <end position="85"/>
    </location>
</feature>
<feature type="compositionally biased region" description="Basic and acidic residues" evidence="1">
    <location>
        <begin position="265"/>
        <end position="277"/>
    </location>
</feature>
<name>A0A176ZZB2_9PEZI</name>
<proteinExistence type="predicted"/>
<feature type="compositionally biased region" description="Basic and acidic residues" evidence="1">
    <location>
        <begin position="61"/>
        <end position="72"/>
    </location>
</feature>
<protein>
    <submittedName>
        <fullName evidence="2">Uncharacterized protein</fullName>
    </submittedName>
</protein>
<dbReference type="EMBL" id="KV441410">
    <property type="protein sequence ID" value="OAF55256.1"/>
    <property type="molecule type" value="Genomic_DNA"/>
</dbReference>
<dbReference type="GeneID" id="36291158"/>
<feature type="region of interest" description="Disordered" evidence="1">
    <location>
        <begin position="185"/>
        <end position="332"/>
    </location>
</feature>
<dbReference type="OrthoDB" id="5373017at2759"/>
<evidence type="ECO:0000313" key="2">
    <source>
        <dbReference type="EMBL" id="OAF55256.1"/>
    </source>
</evidence>
<dbReference type="AlphaFoldDB" id="A0A176ZZB2"/>
<reference evidence="2" key="1">
    <citation type="submission" date="2016-03" db="EMBL/GenBank/DDBJ databases">
        <title>Updated assembly of Pseudogymnoascus destructans, the fungus causing white-nose syndrome of bats.</title>
        <authorList>
            <person name="Palmer J.M."/>
            <person name="Drees K.P."/>
            <person name="Foster J.T."/>
            <person name="Lindner D.L."/>
        </authorList>
    </citation>
    <scope>NUCLEOTIDE SEQUENCE [LARGE SCALE GENOMIC DNA]</scope>
    <source>
        <strain evidence="2">20631-21</strain>
    </source>
</reference>
<feature type="region of interest" description="Disordered" evidence="1">
    <location>
        <begin position="61"/>
        <end position="85"/>
    </location>
</feature>
<gene>
    <name evidence="2" type="ORF">VC83_08115</name>
</gene>
<feature type="region of interest" description="Disordered" evidence="1">
    <location>
        <begin position="147"/>
        <end position="172"/>
    </location>
</feature>
<dbReference type="eggNOG" id="ENOG502SNDH">
    <property type="taxonomic scope" value="Eukaryota"/>
</dbReference>
<accession>A0A176ZZB2</accession>